<proteinExistence type="predicted"/>
<evidence type="ECO:0000313" key="3">
    <source>
        <dbReference type="EMBL" id="KAK4535192.1"/>
    </source>
</evidence>
<keyword evidence="2" id="KW-0472">Membrane</keyword>
<feature type="transmembrane region" description="Helical" evidence="2">
    <location>
        <begin position="220"/>
        <end position="237"/>
    </location>
</feature>
<evidence type="ECO:0000256" key="1">
    <source>
        <dbReference type="SAM" id="MobiDB-lite"/>
    </source>
</evidence>
<feature type="region of interest" description="Disordered" evidence="1">
    <location>
        <begin position="1"/>
        <end position="29"/>
    </location>
</feature>
<gene>
    <name evidence="3" type="ORF">CDCA_CDCA04G1217</name>
</gene>
<dbReference type="EMBL" id="JANCYW010000004">
    <property type="protein sequence ID" value="KAK4535192.1"/>
    <property type="molecule type" value="Genomic_DNA"/>
</dbReference>
<keyword evidence="2" id="KW-0812">Transmembrane</keyword>
<protein>
    <recommendedName>
        <fullName evidence="5">TLC domain-containing protein</fullName>
    </recommendedName>
</protein>
<dbReference type="Proteomes" id="UP001301350">
    <property type="component" value="Unassembled WGS sequence"/>
</dbReference>
<reference evidence="3 4" key="1">
    <citation type="submission" date="2022-07" db="EMBL/GenBank/DDBJ databases">
        <title>Genome-wide signatures of adaptation to extreme environments.</title>
        <authorList>
            <person name="Cho C.H."/>
            <person name="Yoon H.S."/>
        </authorList>
    </citation>
    <scope>NUCLEOTIDE SEQUENCE [LARGE SCALE GENOMIC DNA]</scope>
    <source>
        <strain evidence="3 4">DBV 063 E5</strain>
    </source>
</reference>
<feature type="transmembrane region" description="Helical" evidence="2">
    <location>
        <begin position="152"/>
        <end position="174"/>
    </location>
</feature>
<evidence type="ECO:0008006" key="5">
    <source>
        <dbReference type="Google" id="ProtNLM"/>
    </source>
</evidence>
<accession>A0AAV9ISG1</accession>
<feature type="transmembrane region" description="Helical" evidence="2">
    <location>
        <begin position="186"/>
        <end position="208"/>
    </location>
</feature>
<organism evidence="3 4">
    <name type="scientific">Cyanidium caldarium</name>
    <name type="common">Red alga</name>
    <dbReference type="NCBI Taxonomy" id="2771"/>
    <lineage>
        <taxon>Eukaryota</taxon>
        <taxon>Rhodophyta</taxon>
        <taxon>Bangiophyceae</taxon>
        <taxon>Cyanidiales</taxon>
        <taxon>Cyanidiaceae</taxon>
        <taxon>Cyanidium</taxon>
    </lineage>
</organism>
<keyword evidence="2" id="KW-1133">Transmembrane helix</keyword>
<comment type="caution">
    <text evidence="3">The sequence shown here is derived from an EMBL/GenBank/DDBJ whole genome shotgun (WGS) entry which is preliminary data.</text>
</comment>
<sequence>MREPGGATAATTAAAEPRTPPRVHGPVGGVGVHGARPVSWRPGLGSRVHDFVNMAEIPLLFVLSVASMFTERVWVHATLIVYADIYFLSDTVWILVAPYIVKQPRSIIAHHLVAMMLLLEPTSALLRLAHVIGECRRASARCFEVGDMASVALAFSAITGDILVVELNTLFLLLRRNTETRQVFEFLFYLTWLAIRIIWYPYLLFWRILPHPTASVVSKASFVVIVLLQFWWTLAFLKPSYWSRQRKKFTGHHADGSIHQGERSPEMREKYL</sequence>
<keyword evidence="4" id="KW-1185">Reference proteome</keyword>
<feature type="region of interest" description="Disordered" evidence="1">
    <location>
        <begin position="252"/>
        <end position="272"/>
    </location>
</feature>
<feature type="compositionally biased region" description="Low complexity" evidence="1">
    <location>
        <begin position="1"/>
        <end position="25"/>
    </location>
</feature>
<evidence type="ECO:0000256" key="2">
    <source>
        <dbReference type="SAM" id="Phobius"/>
    </source>
</evidence>
<feature type="transmembrane region" description="Helical" evidence="2">
    <location>
        <begin position="75"/>
        <end position="100"/>
    </location>
</feature>
<name>A0AAV9ISG1_CYACA</name>
<evidence type="ECO:0000313" key="4">
    <source>
        <dbReference type="Proteomes" id="UP001301350"/>
    </source>
</evidence>
<dbReference type="AlphaFoldDB" id="A0AAV9ISG1"/>